<evidence type="ECO:0000259" key="3">
    <source>
        <dbReference type="Pfam" id="PF18962"/>
    </source>
</evidence>
<evidence type="ECO:0000313" key="5">
    <source>
        <dbReference type="Proteomes" id="UP000486602"/>
    </source>
</evidence>
<dbReference type="PANTHER" id="PTHR35580">
    <property type="entry name" value="CELL SURFACE GLYCOPROTEIN (S-LAYER PROTEIN)-LIKE PROTEIN"/>
    <property type="match status" value="1"/>
</dbReference>
<accession>A0A7K3WVY8</accession>
<keyword evidence="1 2" id="KW-0732">Signal</keyword>
<dbReference type="InterPro" id="IPR052918">
    <property type="entry name" value="Motility_Chemotaxis_Reg"/>
</dbReference>
<feature type="domain" description="Secretion system C-terminal sorting" evidence="3">
    <location>
        <begin position="524"/>
        <end position="592"/>
    </location>
</feature>
<sequence length="593" mass="65262">MKRLFIVFVLFLTTTTVYTQDPLDSGWLWAERGGSGGSFSYGQFDNKYERVVDVAVDGDNNYYYLAEVGGYAFEFGDMEFESYNDNANKKDIFVFSTDSEGIYRWGKVIGGGAEDFAASLVTDQMGNIYISGTVFNLGQTPVHFDMDTIMDAYSFEPSPSNKAAFLIKYDSEGNFQWLQQPEENAVMGRSGAFVKTIVMPNGQTHSLVWIGQGNYFNDNLIVNEGQVKFVILKYDSDGNLEGFIPLDMKPNGQFSSDFYNYQFAYDHNLNQYYIADTYRLSVDPDDPLSINGYGVDTPNKAFYLAAVDNQGEVVWYHENEKVGSYVLGDLQIDDTGDIYITGYLSADQGPDNFAGFVFDPEGTNSGKQDPFLVKLNSDGNLLWSTNANLFSPFLGQSIVVDGNNVYLGLGMVNNTWDGLEVPGPVQQGLIPDIQIIRFDAETGVAQEVISNNAITPTRDAIMAMALDNNGDLVVGGYFGSTLFGGTDLQIQNTGPDSDFFIAKYQPQDTGVGINEASVLNKIKVYPNPTSGMLNLQSQVALTSYTLFDLQGRIVKQASLATNQVDLSGLESGVYVLGVRGVDGNVWNTKVVIE</sequence>
<evidence type="ECO:0000256" key="1">
    <source>
        <dbReference type="ARBA" id="ARBA00022729"/>
    </source>
</evidence>
<evidence type="ECO:0000313" key="4">
    <source>
        <dbReference type="EMBL" id="NEN25092.1"/>
    </source>
</evidence>
<gene>
    <name evidence="4" type="ORF">G3O08_16450</name>
</gene>
<dbReference type="NCBIfam" id="TIGR04183">
    <property type="entry name" value="Por_Secre_tail"/>
    <property type="match status" value="1"/>
</dbReference>
<comment type="caution">
    <text evidence="4">The sequence shown here is derived from an EMBL/GenBank/DDBJ whole genome shotgun (WGS) entry which is preliminary data.</text>
</comment>
<dbReference type="EMBL" id="JAAGVY010000040">
    <property type="protein sequence ID" value="NEN25092.1"/>
    <property type="molecule type" value="Genomic_DNA"/>
</dbReference>
<dbReference type="PANTHER" id="PTHR35580:SF1">
    <property type="entry name" value="PHYTASE-LIKE DOMAIN-CONTAINING PROTEIN"/>
    <property type="match status" value="1"/>
</dbReference>
<dbReference type="Pfam" id="PF18962">
    <property type="entry name" value="Por_Secre_tail"/>
    <property type="match status" value="1"/>
</dbReference>
<proteinExistence type="predicted"/>
<feature type="chain" id="PRO_5029594507" evidence="2">
    <location>
        <begin position="20"/>
        <end position="593"/>
    </location>
</feature>
<keyword evidence="5" id="KW-1185">Reference proteome</keyword>
<dbReference type="RefSeq" id="WP_163286551.1">
    <property type="nucleotide sequence ID" value="NZ_JAAGVY010000040.1"/>
</dbReference>
<protein>
    <submittedName>
        <fullName evidence="4">T9SS type A sorting domain-containing protein</fullName>
    </submittedName>
</protein>
<dbReference type="InterPro" id="IPR026444">
    <property type="entry name" value="Secre_tail"/>
</dbReference>
<dbReference type="Proteomes" id="UP000486602">
    <property type="component" value="Unassembled WGS sequence"/>
</dbReference>
<reference evidence="4 5" key="1">
    <citation type="submission" date="2020-02" db="EMBL/GenBank/DDBJ databases">
        <title>Out from the shadows clarifying the taxonomy of the family Cryomorphaceae and related taxa by utilizing the GTDB taxonomic framework.</title>
        <authorList>
            <person name="Bowman J.P."/>
        </authorList>
    </citation>
    <scope>NUCLEOTIDE SEQUENCE [LARGE SCALE GENOMIC DNA]</scope>
    <source>
        <strain evidence="4 5">QSSC 1-22</strain>
    </source>
</reference>
<organism evidence="4 5">
    <name type="scientific">Cryomorpha ignava</name>
    <dbReference type="NCBI Taxonomy" id="101383"/>
    <lineage>
        <taxon>Bacteria</taxon>
        <taxon>Pseudomonadati</taxon>
        <taxon>Bacteroidota</taxon>
        <taxon>Flavobacteriia</taxon>
        <taxon>Flavobacteriales</taxon>
        <taxon>Cryomorphaceae</taxon>
        <taxon>Cryomorpha</taxon>
    </lineage>
</organism>
<name>A0A7K3WVY8_9FLAO</name>
<evidence type="ECO:0000256" key="2">
    <source>
        <dbReference type="SAM" id="SignalP"/>
    </source>
</evidence>
<feature type="signal peptide" evidence="2">
    <location>
        <begin position="1"/>
        <end position="19"/>
    </location>
</feature>
<dbReference type="AlphaFoldDB" id="A0A7K3WVY8"/>